<dbReference type="Gene3D" id="1.10.101.10">
    <property type="entry name" value="PGBD-like superfamily/PGBD"/>
    <property type="match status" value="2"/>
</dbReference>
<comment type="caution">
    <text evidence="3">The sequence shown here is derived from an EMBL/GenBank/DDBJ whole genome shotgun (WGS) entry which is preliminary data.</text>
</comment>
<feature type="domain" description="Peptidoglycan binding-like" evidence="1">
    <location>
        <begin position="241"/>
        <end position="295"/>
    </location>
</feature>
<dbReference type="Proteomes" id="UP000236197">
    <property type="component" value="Unassembled WGS sequence"/>
</dbReference>
<reference evidence="4" key="1">
    <citation type="submission" date="2018-01" db="EMBL/GenBank/DDBJ databases">
        <title>Rubneribacter badeniensis gen. nov., sp. nov., and Colonibacter rubneri, gen. nov., sp. nov., WGS of new members of the Eggerthellaceae.</title>
        <authorList>
            <person name="Danylec N."/>
            <person name="Stoll D.A."/>
            <person name="Doetsch A."/>
            <person name="Kulling S.E."/>
            <person name="Huch M."/>
        </authorList>
    </citation>
    <scope>NUCLEOTIDE SEQUENCE [LARGE SCALE GENOMIC DNA]</scope>
    <source>
        <strain evidence="4">ResAG-96</strain>
    </source>
</reference>
<dbReference type="Pfam" id="PF05257">
    <property type="entry name" value="CHAP"/>
    <property type="match status" value="1"/>
</dbReference>
<dbReference type="SUPFAM" id="SSF54001">
    <property type="entry name" value="Cysteine proteinases"/>
    <property type="match status" value="1"/>
</dbReference>
<evidence type="ECO:0008006" key="5">
    <source>
        <dbReference type="Google" id="ProtNLM"/>
    </source>
</evidence>
<gene>
    <name evidence="3" type="ORF">C2L71_11665</name>
</gene>
<dbReference type="InterPro" id="IPR007921">
    <property type="entry name" value="CHAP_dom"/>
</dbReference>
<dbReference type="InterPro" id="IPR038765">
    <property type="entry name" value="Papain-like_cys_pep_sf"/>
</dbReference>
<dbReference type="InterPro" id="IPR036366">
    <property type="entry name" value="PGBDSf"/>
</dbReference>
<dbReference type="RefSeq" id="WP_103265934.1">
    <property type="nucleotide sequence ID" value="NZ_CABMLE010000026.1"/>
</dbReference>
<dbReference type="Gene3D" id="3.90.1720.10">
    <property type="entry name" value="endopeptidase domain like (from Nostoc punctiforme)"/>
    <property type="match status" value="1"/>
</dbReference>
<accession>A0A2K2U977</accession>
<dbReference type="AlphaFoldDB" id="A0A2K2U977"/>
<dbReference type="Pfam" id="PF01471">
    <property type="entry name" value="PG_binding_1"/>
    <property type="match status" value="1"/>
</dbReference>
<proteinExistence type="predicted"/>
<dbReference type="InterPro" id="IPR036365">
    <property type="entry name" value="PGBD-like_sf"/>
</dbReference>
<evidence type="ECO:0000313" key="3">
    <source>
        <dbReference type="EMBL" id="PNV66720.1"/>
    </source>
</evidence>
<organism evidence="3 4">
    <name type="scientific">Enteroscipio rubneri</name>
    <dbReference type="NCBI Taxonomy" id="2070686"/>
    <lineage>
        <taxon>Bacteria</taxon>
        <taxon>Bacillati</taxon>
        <taxon>Actinomycetota</taxon>
        <taxon>Coriobacteriia</taxon>
        <taxon>Eggerthellales</taxon>
        <taxon>Eggerthellaceae</taxon>
        <taxon>Enteroscipio</taxon>
    </lineage>
</organism>
<sequence>MTTARDLLSIAASQIGVKENPANSNKVKYAEWYGMNGQPWCDMFVSWCAYQAGAQNAVGKFAYCPYHADFFKKADRWINREDKPQPGDIVFFANKKTACHVGIVETRNGSSSVTTIEGNTAVDDDANGGQVMRRTRPYGTIGSSWYIMGFGRPAYDGISTSQTEEKQADMTPDTTVEVQMYLNKTYGASLAADGIFGPKTRASIVTQVQRSIGTIADGMFGPNSKAAWGSKVLHNGSRGNLAKLSQMMLVCRNYDVGPCGCDGEIGVDTTSGIRSFQYSNKLAIDGELGRETAAELFG</sequence>
<dbReference type="InterPro" id="IPR002477">
    <property type="entry name" value="Peptidoglycan-bd-like"/>
</dbReference>
<evidence type="ECO:0000259" key="2">
    <source>
        <dbReference type="Pfam" id="PF05257"/>
    </source>
</evidence>
<name>A0A2K2U977_9ACTN</name>
<evidence type="ECO:0000259" key="1">
    <source>
        <dbReference type="Pfam" id="PF01471"/>
    </source>
</evidence>
<protein>
    <recommendedName>
        <fullName evidence="5">CHAP domain-containing protein</fullName>
    </recommendedName>
</protein>
<dbReference type="EMBL" id="PPEK01000026">
    <property type="protein sequence ID" value="PNV66720.1"/>
    <property type="molecule type" value="Genomic_DNA"/>
</dbReference>
<dbReference type="SUPFAM" id="SSF47090">
    <property type="entry name" value="PGBD-like"/>
    <property type="match status" value="2"/>
</dbReference>
<evidence type="ECO:0000313" key="4">
    <source>
        <dbReference type="Proteomes" id="UP000236197"/>
    </source>
</evidence>
<keyword evidence="4" id="KW-1185">Reference proteome</keyword>
<feature type="domain" description="Peptidase C51" evidence="2">
    <location>
        <begin position="36"/>
        <end position="119"/>
    </location>
</feature>
<dbReference type="OrthoDB" id="3170497at2"/>